<comment type="caution">
    <text evidence="1">The sequence shown here is derived from an EMBL/GenBank/DDBJ whole genome shotgun (WGS) entry which is preliminary data.</text>
</comment>
<reference evidence="1 2" key="1">
    <citation type="submission" date="2018-08" db="EMBL/GenBank/DDBJ databases">
        <title>Recombination of ecologically and evolutionarily significant loci maintains genetic cohesion in the Pseudomonas syringae species complex.</title>
        <authorList>
            <person name="Dillon M."/>
            <person name="Thakur S."/>
            <person name="Almeida R.N.D."/>
            <person name="Weir B.S."/>
            <person name="Guttman D.S."/>
        </authorList>
    </citation>
    <scope>NUCLEOTIDE SEQUENCE [LARGE SCALE GENOMIC DNA]</scope>
    <source>
        <strain evidence="1 2">ICMP 7496</strain>
    </source>
</reference>
<evidence type="ECO:0000313" key="2">
    <source>
        <dbReference type="Proteomes" id="UP000269872"/>
    </source>
</evidence>
<proteinExistence type="predicted"/>
<evidence type="ECO:0000313" key="1">
    <source>
        <dbReference type="EMBL" id="RMV77666.1"/>
    </source>
</evidence>
<name>A0A3M6FCI4_9PSED</name>
<organism evidence="1 2">
    <name type="scientific">Pseudomonas caricapapayae</name>
    <dbReference type="NCBI Taxonomy" id="46678"/>
    <lineage>
        <taxon>Bacteria</taxon>
        <taxon>Pseudomonadati</taxon>
        <taxon>Pseudomonadota</taxon>
        <taxon>Gammaproteobacteria</taxon>
        <taxon>Pseudomonadales</taxon>
        <taxon>Pseudomonadaceae</taxon>
        <taxon>Pseudomonas</taxon>
    </lineage>
</organism>
<sequence length="49" mass="5720">MDKMQKMQKMQENSSIIAKKVNIITPLGTSIKMLIPTRRAEHFMQPYIV</sequence>
<dbReference type="AlphaFoldDB" id="A0A3M6FCI4"/>
<gene>
    <name evidence="1" type="ORF">ALP05_200057</name>
</gene>
<dbReference type="EMBL" id="RBUY01000042">
    <property type="protein sequence ID" value="RMV77666.1"/>
    <property type="molecule type" value="Genomic_DNA"/>
</dbReference>
<dbReference type="Proteomes" id="UP000269872">
    <property type="component" value="Unassembled WGS sequence"/>
</dbReference>
<protein>
    <submittedName>
        <fullName evidence="1">Uncharacterized protein</fullName>
    </submittedName>
</protein>
<accession>A0A3M6FCI4</accession>